<dbReference type="SUPFAM" id="SSF47928">
    <property type="entry name" value="N-terminal domain of the delta subunit of the F1F0-ATP synthase"/>
    <property type="match status" value="1"/>
</dbReference>
<dbReference type="Pfam" id="PF00213">
    <property type="entry name" value="OSCP"/>
    <property type="match status" value="1"/>
</dbReference>
<evidence type="ECO:0000256" key="7">
    <source>
        <dbReference type="HAMAP-Rule" id="MF_01416"/>
    </source>
</evidence>
<comment type="function">
    <text evidence="7">F(1)F(0) ATP synthase produces ATP from ADP in the presence of a proton or sodium gradient. F-type ATPases consist of two structural domains, F(1) containing the extramembraneous catalytic core and F(0) containing the membrane proton channel, linked together by a central stalk and a peripheral stalk. During catalysis, ATP synthesis in the catalytic domain of F(1) is coupled via a rotary mechanism of the central stalk subunits to proton translocation.</text>
</comment>
<dbReference type="GO" id="GO:0045259">
    <property type="term" value="C:proton-transporting ATP synthase complex"/>
    <property type="evidence" value="ECO:0007669"/>
    <property type="project" value="UniProtKB-KW"/>
</dbReference>
<dbReference type="InterPro" id="IPR000711">
    <property type="entry name" value="ATPase_OSCP/dsu"/>
</dbReference>
<sequence>MTQKTYNYAKALYALSVSGEAVSVSEERLKSSKELRKVLENPLVSDEEKDRVIQRIFPEEIWNFMKYLCRKGMVGRSQEIFQLYAEYARKKERILEAVLYYVTKPDQEQLDGIRKFLKHRFHASQVTVSLVEKPELMGGFLLQAGGREYDWSVKGRIEQLTRRLIRR</sequence>
<keyword evidence="4 7" id="KW-0406">Ion transport</keyword>
<comment type="function">
    <text evidence="7">This protein is part of the stalk that links CF(0) to CF(1). It either transmits conformational changes from CF(0) to CF(1) or is implicated in proton conduction.</text>
</comment>
<organism evidence="8 9">
    <name type="scientific">Candidatus Blautia gallistercoris</name>
    <dbReference type="NCBI Taxonomy" id="2838490"/>
    <lineage>
        <taxon>Bacteria</taxon>
        <taxon>Bacillati</taxon>
        <taxon>Bacillota</taxon>
        <taxon>Clostridia</taxon>
        <taxon>Lachnospirales</taxon>
        <taxon>Lachnospiraceae</taxon>
        <taxon>Blautia</taxon>
    </lineage>
</organism>
<dbReference type="AlphaFoldDB" id="A0A9D1WGH8"/>
<reference evidence="8" key="1">
    <citation type="journal article" date="2021" name="PeerJ">
        <title>Extensive microbial diversity within the chicken gut microbiome revealed by metagenomics and culture.</title>
        <authorList>
            <person name="Gilroy R."/>
            <person name="Ravi A."/>
            <person name="Getino M."/>
            <person name="Pursley I."/>
            <person name="Horton D.L."/>
            <person name="Alikhan N.F."/>
            <person name="Baker D."/>
            <person name="Gharbi K."/>
            <person name="Hall N."/>
            <person name="Watson M."/>
            <person name="Adriaenssens E.M."/>
            <person name="Foster-Nyarko E."/>
            <person name="Jarju S."/>
            <person name="Secka A."/>
            <person name="Antonio M."/>
            <person name="Oren A."/>
            <person name="Chaudhuri R.R."/>
            <person name="La Ragione R."/>
            <person name="Hildebrand F."/>
            <person name="Pallen M.J."/>
        </authorList>
    </citation>
    <scope>NUCLEOTIDE SEQUENCE</scope>
    <source>
        <strain evidence="8">ChiSjej1B19-8411</strain>
    </source>
</reference>
<keyword evidence="3 7" id="KW-0375">Hydrogen ion transport</keyword>
<dbReference type="Proteomes" id="UP000886817">
    <property type="component" value="Unassembled WGS sequence"/>
</dbReference>
<keyword evidence="7" id="KW-0139">CF(1)</keyword>
<dbReference type="Gene3D" id="1.10.520.20">
    <property type="entry name" value="N-terminal domain of the delta subunit of the F1F0-ATP synthase"/>
    <property type="match status" value="1"/>
</dbReference>
<evidence type="ECO:0000313" key="9">
    <source>
        <dbReference type="Proteomes" id="UP000886817"/>
    </source>
</evidence>
<keyword evidence="6 7" id="KW-0066">ATP synthesis</keyword>
<dbReference type="NCBIfam" id="TIGR01145">
    <property type="entry name" value="ATP_synt_delta"/>
    <property type="match status" value="1"/>
</dbReference>
<comment type="caution">
    <text evidence="8">The sequence shown here is derived from an EMBL/GenBank/DDBJ whole genome shotgun (WGS) entry which is preliminary data.</text>
</comment>
<dbReference type="EMBL" id="DXEX01000066">
    <property type="protein sequence ID" value="HIX58608.1"/>
    <property type="molecule type" value="Genomic_DNA"/>
</dbReference>
<dbReference type="HAMAP" id="MF_01416">
    <property type="entry name" value="ATP_synth_delta_bact"/>
    <property type="match status" value="1"/>
</dbReference>
<evidence type="ECO:0000256" key="4">
    <source>
        <dbReference type="ARBA" id="ARBA00023065"/>
    </source>
</evidence>
<proteinExistence type="inferred from homology"/>
<dbReference type="PANTHER" id="PTHR11910">
    <property type="entry name" value="ATP SYNTHASE DELTA CHAIN"/>
    <property type="match status" value="1"/>
</dbReference>
<dbReference type="GO" id="GO:0005886">
    <property type="term" value="C:plasma membrane"/>
    <property type="evidence" value="ECO:0007669"/>
    <property type="project" value="UniProtKB-SubCell"/>
</dbReference>
<reference evidence="8" key="2">
    <citation type="submission" date="2021-04" db="EMBL/GenBank/DDBJ databases">
        <authorList>
            <person name="Gilroy R."/>
        </authorList>
    </citation>
    <scope>NUCLEOTIDE SEQUENCE</scope>
    <source>
        <strain evidence="8">ChiSjej1B19-8411</strain>
    </source>
</reference>
<evidence type="ECO:0000256" key="1">
    <source>
        <dbReference type="ARBA" id="ARBA00004370"/>
    </source>
</evidence>
<accession>A0A9D1WGH8</accession>
<keyword evidence="5 7" id="KW-0472">Membrane</keyword>
<evidence type="ECO:0000256" key="3">
    <source>
        <dbReference type="ARBA" id="ARBA00022781"/>
    </source>
</evidence>
<comment type="subcellular location">
    <subcellularLocation>
        <location evidence="7">Cell membrane</location>
        <topology evidence="7">Peripheral membrane protein</topology>
    </subcellularLocation>
    <subcellularLocation>
        <location evidence="1">Membrane</location>
    </subcellularLocation>
</comment>
<protein>
    <recommendedName>
        <fullName evidence="7">ATP synthase subunit delta</fullName>
    </recommendedName>
    <alternativeName>
        <fullName evidence="7">ATP synthase F(1) sector subunit delta</fullName>
    </alternativeName>
    <alternativeName>
        <fullName evidence="7">F-type ATPase subunit delta</fullName>
        <shortName evidence="7">F-ATPase subunit delta</shortName>
    </alternativeName>
</protein>
<dbReference type="PRINTS" id="PR00125">
    <property type="entry name" value="ATPASEDELTA"/>
</dbReference>
<keyword evidence="2 7" id="KW-0813">Transport</keyword>
<dbReference type="GO" id="GO:0046933">
    <property type="term" value="F:proton-transporting ATP synthase activity, rotational mechanism"/>
    <property type="evidence" value="ECO:0007669"/>
    <property type="project" value="UniProtKB-UniRule"/>
</dbReference>
<name>A0A9D1WGH8_9FIRM</name>
<dbReference type="InterPro" id="IPR026015">
    <property type="entry name" value="ATP_synth_OSCP/delta_N_sf"/>
</dbReference>
<keyword evidence="7" id="KW-1003">Cell membrane</keyword>
<evidence type="ECO:0000256" key="5">
    <source>
        <dbReference type="ARBA" id="ARBA00023136"/>
    </source>
</evidence>
<evidence type="ECO:0000256" key="2">
    <source>
        <dbReference type="ARBA" id="ARBA00022448"/>
    </source>
</evidence>
<evidence type="ECO:0000313" key="8">
    <source>
        <dbReference type="EMBL" id="HIX58608.1"/>
    </source>
</evidence>
<evidence type="ECO:0000256" key="6">
    <source>
        <dbReference type="ARBA" id="ARBA00023310"/>
    </source>
</evidence>
<gene>
    <name evidence="7 8" type="primary">atpH</name>
    <name evidence="8" type="ORF">IAA45_02705</name>
</gene>
<comment type="similarity">
    <text evidence="7">Belongs to the ATPase delta chain family.</text>
</comment>